<dbReference type="OrthoDB" id="10616018at2759"/>
<sequence>MYGTSPSHANLAASNISLVDAAMPSHTLARRNTIAGRYVECATCRTPIPADSPGSGFCSNYCRNSPQASMMAASRAQLVPYGGPGPMNSASGVHLPPLNPYAASRGMAGTRDDLALLAPRNPHMGHPPLAAMSHVGPPPMSMAGPGAMSMMGPGAMSMAGPGAMSMMGPGAMSMAGPGAMAMMGPVLPPVLPPPPRPARVNVHPNSVLADGYAGHRVFSQSRSTCERSAISSLPNAELEVCVECNGYHPKGEHPSRAGGMIDSIAGSMKKFYGAVTNNSTLVLEGLDEQNRGERRKKHADTIRNVERERNRTERNMRRAELHATRQIKRVARQEASMVMQGQVGAASRYL</sequence>
<gene>
    <name evidence="2" type="ORF">IWQ60_005311</name>
</gene>
<name>A0A9W8ABZ9_9FUNG</name>
<dbReference type="EMBL" id="JANBPT010000283">
    <property type="protein sequence ID" value="KAJ1924272.1"/>
    <property type="molecule type" value="Genomic_DNA"/>
</dbReference>
<reference evidence="2" key="1">
    <citation type="submission" date="2022-07" db="EMBL/GenBank/DDBJ databases">
        <title>Phylogenomic reconstructions and comparative analyses of Kickxellomycotina fungi.</title>
        <authorList>
            <person name="Reynolds N.K."/>
            <person name="Stajich J.E."/>
            <person name="Barry K."/>
            <person name="Grigoriev I.V."/>
            <person name="Crous P."/>
            <person name="Smith M.E."/>
        </authorList>
    </citation>
    <scope>NUCLEOTIDE SEQUENCE</scope>
    <source>
        <strain evidence="2">RSA 861</strain>
    </source>
</reference>
<keyword evidence="1" id="KW-0175">Coiled coil</keyword>
<protein>
    <submittedName>
        <fullName evidence="2">Uncharacterized protein</fullName>
    </submittedName>
</protein>
<evidence type="ECO:0000256" key="1">
    <source>
        <dbReference type="SAM" id="Coils"/>
    </source>
</evidence>
<evidence type="ECO:0000313" key="2">
    <source>
        <dbReference type="EMBL" id="KAJ1924272.1"/>
    </source>
</evidence>
<feature type="coiled-coil region" evidence="1">
    <location>
        <begin position="295"/>
        <end position="322"/>
    </location>
</feature>
<dbReference type="Proteomes" id="UP001150569">
    <property type="component" value="Unassembled WGS sequence"/>
</dbReference>
<organism evidence="2 3">
    <name type="scientific">Tieghemiomyces parasiticus</name>
    <dbReference type="NCBI Taxonomy" id="78921"/>
    <lineage>
        <taxon>Eukaryota</taxon>
        <taxon>Fungi</taxon>
        <taxon>Fungi incertae sedis</taxon>
        <taxon>Zoopagomycota</taxon>
        <taxon>Kickxellomycotina</taxon>
        <taxon>Dimargaritomycetes</taxon>
        <taxon>Dimargaritales</taxon>
        <taxon>Dimargaritaceae</taxon>
        <taxon>Tieghemiomyces</taxon>
    </lineage>
</organism>
<dbReference type="InterPro" id="IPR036629">
    <property type="entry name" value="YjbJ_sf"/>
</dbReference>
<dbReference type="AlphaFoldDB" id="A0A9W8ABZ9"/>
<comment type="caution">
    <text evidence="2">The sequence shown here is derived from an EMBL/GenBank/DDBJ whole genome shotgun (WGS) entry which is preliminary data.</text>
</comment>
<accession>A0A9W8ABZ9</accession>
<keyword evidence="3" id="KW-1185">Reference proteome</keyword>
<dbReference type="SUPFAM" id="SSF69047">
    <property type="entry name" value="Hypothetical protein YjbJ"/>
    <property type="match status" value="1"/>
</dbReference>
<proteinExistence type="predicted"/>
<evidence type="ECO:0000313" key="3">
    <source>
        <dbReference type="Proteomes" id="UP001150569"/>
    </source>
</evidence>